<dbReference type="Proteomes" id="UP000035720">
    <property type="component" value="Unassembled WGS sequence"/>
</dbReference>
<evidence type="ECO:0000313" key="1">
    <source>
        <dbReference type="EMBL" id="CCI54698.1"/>
    </source>
</evidence>
<gene>
    <name evidence="1" type="ORF">BN13_80067</name>
</gene>
<dbReference type="AlphaFoldDB" id="A0A077MGD2"/>
<reference evidence="1 2" key="1">
    <citation type="journal article" date="2013" name="ISME J.">
        <title>A metabolic model for members of the genus Tetrasphaera involved in enhanced biological phosphorus removal.</title>
        <authorList>
            <person name="Kristiansen R."/>
            <person name="Nguyen H.T.T."/>
            <person name="Saunders A.M."/>
            <person name="Nielsen J.L."/>
            <person name="Wimmer R."/>
            <person name="Le V.Q."/>
            <person name="McIlroy S.J."/>
            <person name="Petrovski S."/>
            <person name="Seviour R.J."/>
            <person name="Calteau A."/>
            <person name="Nielsen K.L."/>
            <person name="Nielsen P.H."/>
        </authorList>
    </citation>
    <scope>NUCLEOTIDE SEQUENCE [LARGE SCALE GENOMIC DNA]</scope>
    <source>
        <strain evidence="1 2">Ben 74</strain>
    </source>
</reference>
<organism evidence="1 2">
    <name type="scientific">Nostocoides jenkinsii Ben 74</name>
    <dbReference type="NCBI Taxonomy" id="1193518"/>
    <lineage>
        <taxon>Bacteria</taxon>
        <taxon>Bacillati</taxon>
        <taxon>Actinomycetota</taxon>
        <taxon>Actinomycetes</taxon>
        <taxon>Micrococcales</taxon>
        <taxon>Intrasporangiaceae</taxon>
        <taxon>Nostocoides</taxon>
    </lineage>
</organism>
<evidence type="ECO:0000313" key="2">
    <source>
        <dbReference type="Proteomes" id="UP000035720"/>
    </source>
</evidence>
<name>A0A077MGD2_9MICO</name>
<sequence>MPKGEPTPGQLRWAARGEDLEAGRFVPAITHGTTIDPRRTSRRKEWWDSHFSAAQWGAPRGDYPKMPDDYTPGNTGGQALSGGRRTHRMRYESDGVSVRMPSKTSIRRFAKEGHGTFDVPYSVTGEDGKALSGWARVSGPQNGLWDVQIAGNGSNATELAAREIIHATLEGRRPSVPVSDVNAIVEQRRREKRAAGVPVAEVKSTWIDGTGFAADPEAKDGSGLMVMTTNGKKYGYKATFADYEAVRDSRSPGATFTARIKKQKERINVEQCPSCQWFTPDIEAHRCQIRRGDVESTPSTFAQSARGAATTALGRFAQRISGRQADRQAG</sequence>
<dbReference type="EMBL" id="CAJC01000194">
    <property type="protein sequence ID" value="CCI54698.1"/>
    <property type="molecule type" value="Genomic_DNA"/>
</dbReference>
<proteinExistence type="predicted"/>
<keyword evidence="2" id="KW-1185">Reference proteome</keyword>
<accession>A0A077MGD2</accession>
<protein>
    <submittedName>
        <fullName evidence="1">Uncharacterized protein</fullName>
    </submittedName>
</protein>
<comment type="caution">
    <text evidence="1">The sequence shown here is derived from an EMBL/GenBank/DDBJ whole genome shotgun (WGS) entry which is preliminary data.</text>
</comment>
<dbReference type="STRING" id="1193518.BN13_80067"/>